<dbReference type="AlphaFoldDB" id="A0A1Q9YJ72"/>
<name>A0A1Q9YJ72_9FIRM</name>
<proteinExistence type="predicted"/>
<comment type="caution">
    <text evidence="1">The sequence shown here is derived from an EMBL/GenBank/DDBJ whole genome shotgun (WGS) entry which is preliminary data.</text>
</comment>
<evidence type="ECO:0000313" key="2">
    <source>
        <dbReference type="Proteomes" id="UP000186758"/>
    </source>
</evidence>
<sequence>MLDLKIQNEDKEQVVRLDASEANGWLNIWMEENESEEHFGTRLQQEIELQINRPDYNIWHRETRHLGCSKAKPDENGIYPEEPLMSELRDPSIYIKEQLDREQRWEYETCCKWFRDNFKPAQADMMIAIILDDCSIEEYARRIGDNPNNVSHRFVRAKKKLKKVYEECPISASPVANQWEGRHSHKQKGGN</sequence>
<dbReference type="InterPro" id="IPR013324">
    <property type="entry name" value="RNA_pol_sigma_r3/r4-like"/>
</dbReference>
<dbReference type="SUPFAM" id="SSF88659">
    <property type="entry name" value="Sigma3 and sigma4 domains of RNA polymerase sigma factors"/>
    <property type="match status" value="1"/>
</dbReference>
<dbReference type="EMBL" id="MPJZ01000068">
    <property type="protein sequence ID" value="OLU44441.1"/>
    <property type="molecule type" value="Genomic_DNA"/>
</dbReference>
<protein>
    <recommendedName>
        <fullName evidence="3">RNA polymerase sigma factor 70 region 4 type 2 domain-containing protein</fullName>
    </recommendedName>
</protein>
<dbReference type="Proteomes" id="UP000186758">
    <property type="component" value="Unassembled WGS sequence"/>
</dbReference>
<dbReference type="RefSeq" id="WP_075818672.1">
    <property type="nucleotide sequence ID" value="NZ_MPJZ01000068.1"/>
</dbReference>
<accession>A0A1Q9YJ72</accession>
<evidence type="ECO:0008006" key="3">
    <source>
        <dbReference type="Google" id="ProtNLM"/>
    </source>
</evidence>
<gene>
    <name evidence="1" type="ORF">BO223_08275</name>
</gene>
<evidence type="ECO:0000313" key="1">
    <source>
        <dbReference type="EMBL" id="OLU44441.1"/>
    </source>
</evidence>
<reference evidence="1 2" key="1">
    <citation type="submission" date="2016-11" db="EMBL/GenBank/DDBJ databases">
        <title>Description of two novel members of the family Erysipelotrichaceae: Ileibacterium lipovorans gen. nov., sp. nov. and Dubosiella newyorkensis, gen. nov., sp. nov.</title>
        <authorList>
            <person name="Cox L.M."/>
            <person name="Sohn J."/>
            <person name="Tyrrell K.L."/>
            <person name="Citron D.M."/>
            <person name="Lawson P.A."/>
            <person name="Patel N.B."/>
            <person name="Iizumi T."/>
            <person name="Perez-Perez G.I."/>
            <person name="Goldstein E.J."/>
            <person name="Blaser M.J."/>
        </authorList>
    </citation>
    <scope>NUCLEOTIDE SEQUENCE [LARGE SCALE GENOMIC DNA]</scope>
    <source>
        <strain evidence="1 2">NYU-BL-K8</strain>
    </source>
</reference>
<dbReference type="GeneID" id="82202425"/>
<organism evidence="1 2">
    <name type="scientific">Faecalibaculum rodentium</name>
    <dbReference type="NCBI Taxonomy" id="1702221"/>
    <lineage>
        <taxon>Bacteria</taxon>
        <taxon>Bacillati</taxon>
        <taxon>Bacillota</taxon>
        <taxon>Erysipelotrichia</taxon>
        <taxon>Erysipelotrichales</taxon>
        <taxon>Erysipelotrichaceae</taxon>
        <taxon>Faecalibaculum</taxon>
    </lineage>
</organism>